<organism evidence="1 2">
    <name type="scientific">Manduca sexta</name>
    <name type="common">Tobacco hawkmoth</name>
    <name type="synonym">Tobacco hornworm</name>
    <dbReference type="NCBI Taxonomy" id="7130"/>
    <lineage>
        <taxon>Eukaryota</taxon>
        <taxon>Metazoa</taxon>
        <taxon>Ecdysozoa</taxon>
        <taxon>Arthropoda</taxon>
        <taxon>Hexapoda</taxon>
        <taxon>Insecta</taxon>
        <taxon>Pterygota</taxon>
        <taxon>Neoptera</taxon>
        <taxon>Endopterygota</taxon>
        <taxon>Lepidoptera</taxon>
        <taxon>Glossata</taxon>
        <taxon>Ditrysia</taxon>
        <taxon>Bombycoidea</taxon>
        <taxon>Sphingidae</taxon>
        <taxon>Sphinginae</taxon>
        <taxon>Sphingini</taxon>
        <taxon>Manduca</taxon>
    </lineage>
</organism>
<evidence type="ECO:0000313" key="2">
    <source>
        <dbReference type="Proteomes" id="UP000791440"/>
    </source>
</evidence>
<name>A0A921ZNX0_MANSE</name>
<evidence type="ECO:0000313" key="1">
    <source>
        <dbReference type="EMBL" id="KAG6460960.1"/>
    </source>
</evidence>
<gene>
    <name evidence="1" type="ORF">O3G_MSEX012336</name>
</gene>
<sequence>MTRSNGSIDSMEMNIEDNFSKDDDFGRRPYKRNRGLDQEEVWTTVGRKGKRFARSIDVDDSTRVREDFMEICISSTDKLPKQFMLAKTLKSENIQDIIKVKYLNPYKVILHFSKEDSAEKLLNSKCFNENGRKCHKTFEINQPFGVIKNIDLGLSEEEIGEALTCDFNIIAVKRLKRRNSLNGQWEPGESVRIGFKGSSLPSYIYIFDTRISVSPYVYPVTQCSHCWRYGHSLKMCPSNRAVCPKCGDHHTNCEKTSYTCNNCGGNHMALAKTCPIYIKEKRIRELMAEFNCSYKKALTIYTPPSPPIYQPKDFPELTQNVKDKEEETIVEDTNKIRPNLSSYAAVTIKQSDKRICKKVKNKITSNSSTD</sequence>
<reference evidence="1" key="1">
    <citation type="journal article" date="2016" name="Insect Biochem. Mol. Biol.">
        <title>Multifaceted biological insights from a draft genome sequence of the tobacco hornworm moth, Manduca sexta.</title>
        <authorList>
            <person name="Kanost M.R."/>
            <person name="Arrese E.L."/>
            <person name="Cao X."/>
            <person name="Chen Y.R."/>
            <person name="Chellapilla S."/>
            <person name="Goldsmith M.R."/>
            <person name="Grosse-Wilde E."/>
            <person name="Heckel D.G."/>
            <person name="Herndon N."/>
            <person name="Jiang H."/>
            <person name="Papanicolaou A."/>
            <person name="Qu J."/>
            <person name="Soulages J.L."/>
            <person name="Vogel H."/>
            <person name="Walters J."/>
            <person name="Waterhouse R.M."/>
            <person name="Ahn S.J."/>
            <person name="Almeida F.C."/>
            <person name="An C."/>
            <person name="Aqrawi P."/>
            <person name="Bretschneider A."/>
            <person name="Bryant W.B."/>
            <person name="Bucks S."/>
            <person name="Chao H."/>
            <person name="Chevignon G."/>
            <person name="Christen J.M."/>
            <person name="Clarke D.F."/>
            <person name="Dittmer N.T."/>
            <person name="Ferguson L.C.F."/>
            <person name="Garavelou S."/>
            <person name="Gordon K.H.J."/>
            <person name="Gunaratna R.T."/>
            <person name="Han Y."/>
            <person name="Hauser F."/>
            <person name="He Y."/>
            <person name="Heidel-Fischer H."/>
            <person name="Hirsh A."/>
            <person name="Hu Y."/>
            <person name="Jiang H."/>
            <person name="Kalra D."/>
            <person name="Klinner C."/>
            <person name="Konig C."/>
            <person name="Kovar C."/>
            <person name="Kroll A.R."/>
            <person name="Kuwar S.S."/>
            <person name="Lee S.L."/>
            <person name="Lehman R."/>
            <person name="Li K."/>
            <person name="Li Z."/>
            <person name="Liang H."/>
            <person name="Lovelace S."/>
            <person name="Lu Z."/>
            <person name="Mansfield J.H."/>
            <person name="McCulloch K.J."/>
            <person name="Mathew T."/>
            <person name="Morton B."/>
            <person name="Muzny D.M."/>
            <person name="Neunemann D."/>
            <person name="Ongeri F."/>
            <person name="Pauchet Y."/>
            <person name="Pu L.L."/>
            <person name="Pyrousis I."/>
            <person name="Rao X.J."/>
            <person name="Redding A."/>
            <person name="Roesel C."/>
            <person name="Sanchez-Gracia A."/>
            <person name="Schaack S."/>
            <person name="Shukla A."/>
            <person name="Tetreau G."/>
            <person name="Wang Y."/>
            <person name="Xiong G.H."/>
            <person name="Traut W."/>
            <person name="Walsh T.K."/>
            <person name="Worley K.C."/>
            <person name="Wu D."/>
            <person name="Wu W."/>
            <person name="Wu Y.Q."/>
            <person name="Zhang X."/>
            <person name="Zou Z."/>
            <person name="Zucker H."/>
            <person name="Briscoe A.D."/>
            <person name="Burmester T."/>
            <person name="Clem R.J."/>
            <person name="Feyereisen R."/>
            <person name="Grimmelikhuijzen C.J.P."/>
            <person name="Hamodrakas S.J."/>
            <person name="Hansson B.S."/>
            <person name="Huguet E."/>
            <person name="Jermiin L.S."/>
            <person name="Lan Q."/>
            <person name="Lehman H.K."/>
            <person name="Lorenzen M."/>
            <person name="Merzendorfer H."/>
            <person name="Michalopoulos I."/>
            <person name="Morton D.B."/>
            <person name="Muthukrishnan S."/>
            <person name="Oakeshott J.G."/>
            <person name="Palmer W."/>
            <person name="Park Y."/>
            <person name="Passarelli A.L."/>
            <person name="Rozas J."/>
            <person name="Schwartz L.M."/>
            <person name="Smith W."/>
            <person name="Southgate A."/>
            <person name="Vilcinskas A."/>
            <person name="Vogt R."/>
            <person name="Wang P."/>
            <person name="Werren J."/>
            <person name="Yu X.Q."/>
            <person name="Zhou J.J."/>
            <person name="Brown S.J."/>
            <person name="Scherer S.E."/>
            <person name="Richards S."/>
            <person name="Blissard G.W."/>
        </authorList>
    </citation>
    <scope>NUCLEOTIDE SEQUENCE</scope>
</reference>
<dbReference type="EMBL" id="JH668710">
    <property type="protein sequence ID" value="KAG6460960.1"/>
    <property type="molecule type" value="Genomic_DNA"/>
</dbReference>
<accession>A0A921ZNX0</accession>
<reference evidence="1" key="2">
    <citation type="submission" date="2020-12" db="EMBL/GenBank/DDBJ databases">
        <authorList>
            <person name="Kanost M."/>
        </authorList>
    </citation>
    <scope>NUCLEOTIDE SEQUENCE</scope>
</reference>
<comment type="caution">
    <text evidence="1">The sequence shown here is derived from an EMBL/GenBank/DDBJ whole genome shotgun (WGS) entry which is preliminary data.</text>
</comment>
<evidence type="ECO:0008006" key="3">
    <source>
        <dbReference type="Google" id="ProtNLM"/>
    </source>
</evidence>
<proteinExistence type="predicted"/>
<dbReference type="AlphaFoldDB" id="A0A921ZNX0"/>
<dbReference type="Proteomes" id="UP000791440">
    <property type="component" value="Unassembled WGS sequence"/>
</dbReference>
<keyword evidence="2" id="KW-1185">Reference proteome</keyword>
<protein>
    <recommendedName>
        <fullName evidence="3">Gag-like protein</fullName>
    </recommendedName>
</protein>